<name>A0A0K1QBD4_9BACT</name>
<accession>A0A0K1QBD4</accession>
<organism evidence="2 3">
    <name type="scientific">Labilithrix luteola</name>
    <dbReference type="NCBI Taxonomy" id="1391654"/>
    <lineage>
        <taxon>Bacteria</taxon>
        <taxon>Pseudomonadati</taxon>
        <taxon>Myxococcota</taxon>
        <taxon>Polyangia</taxon>
        <taxon>Polyangiales</taxon>
        <taxon>Labilitrichaceae</taxon>
        <taxon>Labilithrix</taxon>
    </lineage>
</organism>
<dbReference type="STRING" id="1391654.AKJ09_09645"/>
<evidence type="ECO:0000313" key="3">
    <source>
        <dbReference type="Proteomes" id="UP000064967"/>
    </source>
</evidence>
<dbReference type="AlphaFoldDB" id="A0A0K1QBD4"/>
<dbReference type="SUPFAM" id="SSF48371">
    <property type="entry name" value="ARM repeat"/>
    <property type="match status" value="1"/>
</dbReference>
<evidence type="ECO:0000313" key="2">
    <source>
        <dbReference type="EMBL" id="AKV02982.1"/>
    </source>
</evidence>
<dbReference type="Proteomes" id="UP000064967">
    <property type="component" value="Chromosome"/>
</dbReference>
<evidence type="ECO:0000256" key="1">
    <source>
        <dbReference type="SAM" id="MobiDB-lite"/>
    </source>
</evidence>
<dbReference type="KEGG" id="llu:AKJ09_09645"/>
<feature type="region of interest" description="Disordered" evidence="1">
    <location>
        <begin position="212"/>
        <end position="238"/>
    </location>
</feature>
<proteinExistence type="predicted"/>
<dbReference type="InterPro" id="IPR016024">
    <property type="entry name" value="ARM-type_fold"/>
</dbReference>
<gene>
    <name evidence="2" type="ORF">AKJ09_09645</name>
</gene>
<dbReference type="OrthoDB" id="5520253at2"/>
<dbReference type="InterPro" id="IPR011989">
    <property type="entry name" value="ARM-like"/>
</dbReference>
<dbReference type="Pfam" id="PF13646">
    <property type="entry name" value="HEAT_2"/>
    <property type="match status" value="1"/>
</dbReference>
<dbReference type="EMBL" id="CP012333">
    <property type="protein sequence ID" value="AKV02982.1"/>
    <property type="molecule type" value="Genomic_DNA"/>
</dbReference>
<sequence>MSTIRESLSALFDAERTARSLHAELLERSRSELVRELRDAVKAGLALEDESEAALRLSRLSLLLGDLEGDEVVDLLIDILASDSPEARVAAGESLEALAFDRFKEVALGIERALERLPKGSPALTELPFLLAEVGEPGCVKLLGRFLKHADAEAVAAAIEAMAELGDPAAIPLLAPLEKDGRQVQLDDESGEGERVAIGDLAYEARELLAEVGESATGGGGNNKPPPPPAKGGKKKGR</sequence>
<dbReference type="RefSeq" id="WP_146653825.1">
    <property type="nucleotide sequence ID" value="NZ_CP012333.1"/>
</dbReference>
<reference evidence="2 3" key="1">
    <citation type="submission" date="2015-08" db="EMBL/GenBank/DDBJ databases">
        <authorList>
            <person name="Babu N.S."/>
            <person name="Beckwith C.J."/>
            <person name="Beseler K.G."/>
            <person name="Brison A."/>
            <person name="Carone J.V."/>
            <person name="Caskin T.P."/>
            <person name="Diamond M."/>
            <person name="Durham M.E."/>
            <person name="Foxe J.M."/>
            <person name="Go M."/>
            <person name="Henderson B.A."/>
            <person name="Jones I.B."/>
            <person name="McGettigan J.A."/>
            <person name="Micheletti S.J."/>
            <person name="Nasrallah M.E."/>
            <person name="Ortiz D."/>
            <person name="Piller C.R."/>
            <person name="Privatt S.R."/>
            <person name="Schneider S.L."/>
            <person name="Sharp S."/>
            <person name="Smith T.C."/>
            <person name="Stanton J.D."/>
            <person name="Ullery H.E."/>
            <person name="Wilson R.J."/>
            <person name="Serrano M.G."/>
            <person name="Buck G."/>
            <person name="Lee V."/>
            <person name="Wang Y."/>
            <person name="Carvalho R."/>
            <person name="Voegtly L."/>
            <person name="Shi R."/>
            <person name="Duckworth R."/>
            <person name="Johnson A."/>
            <person name="Loviza R."/>
            <person name="Walstead R."/>
            <person name="Shah Z."/>
            <person name="Kiflezghi M."/>
            <person name="Wade K."/>
            <person name="Ball S.L."/>
            <person name="Bradley K.W."/>
            <person name="Asai D.J."/>
            <person name="Bowman C.A."/>
            <person name="Russell D.A."/>
            <person name="Pope W.H."/>
            <person name="Jacobs-Sera D."/>
            <person name="Hendrix R.W."/>
            <person name="Hatfull G.F."/>
        </authorList>
    </citation>
    <scope>NUCLEOTIDE SEQUENCE [LARGE SCALE GENOMIC DNA]</scope>
    <source>
        <strain evidence="2 3">DSM 27648</strain>
    </source>
</reference>
<protein>
    <recommendedName>
        <fullName evidence="4">HEAT repeat domain-containing protein</fullName>
    </recommendedName>
</protein>
<dbReference type="Gene3D" id="1.25.10.10">
    <property type="entry name" value="Leucine-rich Repeat Variant"/>
    <property type="match status" value="1"/>
</dbReference>
<evidence type="ECO:0008006" key="4">
    <source>
        <dbReference type="Google" id="ProtNLM"/>
    </source>
</evidence>
<keyword evidence="3" id="KW-1185">Reference proteome</keyword>